<keyword evidence="4" id="KW-1185">Reference proteome</keyword>
<gene>
    <name evidence="3" type="ORF">H0A72_07150</name>
</gene>
<sequence length="331" mass="34596">MNTGRRSFVIGAAALTLGAAAGAWTRTAQAAAGYPGKPVRVLVPYPPGAATDNLGRMAADEWAKAFGQPFIVENRGGGGTMIGTRALAMSEPDGYTLGMVDSAFVINPGLRGAEVPYDTLKDFKPISQIATAPFVMVVHPSVAAKDLKSFIELAKAHPGTLSYGSAGVGSGPHLAGEQLRQHAGIDIQHIPYRGGGTVITDLLGGQVQFAFATVPTLLEHIKSGRLRAIAVTTSQRVDQLPDVPSFAELGLPGVDLTPLFGLIAPAGVPDDIIQKLSTTIAASIRSGDMHGKLTKMGFIPVGSTPAEFARRIQDEVRKWTEVIKRGGIAAQ</sequence>
<dbReference type="SUPFAM" id="SSF53850">
    <property type="entry name" value="Periplasmic binding protein-like II"/>
    <property type="match status" value="1"/>
</dbReference>
<dbReference type="InterPro" id="IPR005064">
    <property type="entry name" value="BUG"/>
</dbReference>
<evidence type="ECO:0000256" key="1">
    <source>
        <dbReference type="ARBA" id="ARBA00006987"/>
    </source>
</evidence>
<dbReference type="EMBL" id="JACCEM010000003">
    <property type="protein sequence ID" value="NYT49087.1"/>
    <property type="molecule type" value="Genomic_DNA"/>
</dbReference>
<dbReference type="PIRSF" id="PIRSF017082">
    <property type="entry name" value="YflP"/>
    <property type="match status" value="1"/>
</dbReference>
<dbReference type="PANTHER" id="PTHR42928:SF5">
    <property type="entry name" value="BLR1237 PROTEIN"/>
    <property type="match status" value="1"/>
</dbReference>
<dbReference type="Gene3D" id="3.40.190.10">
    <property type="entry name" value="Periplasmic binding protein-like II"/>
    <property type="match status" value="1"/>
</dbReference>
<comment type="caution">
    <text evidence="3">The sequence shown here is derived from an EMBL/GenBank/DDBJ whole genome shotgun (WGS) entry which is preliminary data.</text>
</comment>
<evidence type="ECO:0000313" key="4">
    <source>
        <dbReference type="Proteomes" id="UP000559809"/>
    </source>
</evidence>
<dbReference type="RefSeq" id="WP_180154373.1">
    <property type="nucleotide sequence ID" value="NZ_JACCEM010000003.1"/>
</dbReference>
<evidence type="ECO:0000313" key="3">
    <source>
        <dbReference type="EMBL" id="NYT49087.1"/>
    </source>
</evidence>
<dbReference type="InterPro" id="IPR042100">
    <property type="entry name" value="Bug_dom1"/>
</dbReference>
<feature type="signal peptide" evidence="2">
    <location>
        <begin position="1"/>
        <end position="30"/>
    </location>
</feature>
<organism evidence="3 4">
    <name type="scientific">Parapusillimonas granuli</name>
    <dbReference type="NCBI Taxonomy" id="380911"/>
    <lineage>
        <taxon>Bacteria</taxon>
        <taxon>Pseudomonadati</taxon>
        <taxon>Pseudomonadota</taxon>
        <taxon>Betaproteobacteria</taxon>
        <taxon>Burkholderiales</taxon>
        <taxon>Alcaligenaceae</taxon>
        <taxon>Parapusillimonas</taxon>
    </lineage>
</organism>
<keyword evidence="2" id="KW-0732">Signal</keyword>
<dbReference type="PANTHER" id="PTHR42928">
    <property type="entry name" value="TRICARBOXYLATE-BINDING PROTEIN"/>
    <property type="match status" value="1"/>
</dbReference>
<dbReference type="CDD" id="cd13578">
    <property type="entry name" value="PBP2_Bug27"/>
    <property type="match status" value="1"/>
</dbReference>
<reference evidence="3 4" key="1">
    <citation type="submission" date="2020-07" db="EMBL/GenBank/DDBJ databases">
        <title>Taxonomic revisions and descriptions of new bacterial species based on genomic comparisons in the high-G+C-content subgroup of the family Alcaligenaceae.</title>
        <authorList>
            <person name="Szabo A."/>
            <person name="Felfoldi T."/>
        </authorList>
    </citation>
    <scope>NUCLEOTIDE SEQUENCE [LARGE SCALE GENOMIC DNA]</scope>
    <source>
        <strain evidence="3 4">LMG 24012</strain>
    </source>
</reference>
<evidence type="ECO:0000256" key="2">
    <source>
        <dbReference type="SAM" id="SignalP"/>
    </source>
</evidence>
<proteinExistence type="inferred from homology"/>
<accession>A0A853FYB4</accession>
<protein>
    <submittedName>
        <fullName evidence="3">Tripartite tricarboxylate transporter substrate binding protein</fullName>
    </submittedName>
</protein>
<dbReference type="InterPro" id="IPR006311">
    <property type="entry name" value="TAT_signal"/>
</dbReference>
<dbReference type="Proteomes" id="UP000559809">
    <property type="component" value="Unassembled WGS sequence"/>
</dbReference>
<feature type="chain" id="PRO_5032297531" evidence="2">
    <location>
        <begin position="31"/>
        <end position="331"/>
    </location>
</feature>
<dbReference type="PROSITE" id="PS51318">
    <property type="entry name" value="TAT"/>
    <property type="match status" value="1"/>
</dbReference>
<name>A0A853FYB4_9BURK</name>
<comment type="similarity">
    <text evidence="1">Belongs to the UPF0065 (bug) family.</text>
</comment>
<dbReference type="Gene3D" id="3.40.190.150">
    <property type="entry name" value="Bordetella uptake gene, domain 1"/>
    <property type="match status" value="1"/>
</dbReference>
<dbReference type="AlphaFoldDB" id="A0A853FYB4"/>
<dbReference type="Pfam" id="PF03401">
    <property type="entry name" value="TctC"/>
    <property type="match status" value="1"/>
</dbReference>